<reference evidence="3 4" key="1">
    <citation type="submission" date="2018-05" db="EMBL/GenBank/DDBJ databases">
        <title>Leucothrix arctica sp. nov., isolated from Arctic seawater.</title>
        <authorList>
            <person name="Choi A."/>
            <person name="Baek K."/>
        </authorList>
    </citation>
    <scope>NUCLEOTIDE SEQUENCE [LARGE SCALE GENOMIC DNA]</scope>
    <source>
        <strain evidence="3 4">IMCC9719</strain>
    </source>
</reference>
<evidence type="ECO:0000313" key="4">
    <source>
        <dbReference type="Proteomes" id="UP000245506"/>
    </source>
</evidence>
<gene>
    <name evidence="3" type="ORF">DKT75_15455</name>
</gene>
<dbReference type="RefSeq" id="WP_109824335.1">
    <property type="nucleotide sequence ID" value="NZ_QGKL01000039.1"/>
</dbReference>
<protein>
    <submittedName>
        <fullName evidence="3">Competence protein CoiA</fullName>
    </submittedName>
</protein>
<dbReference type="InterPro" id="IPR010330">
    <property type="entry name" value="CoiA_nuc"/>
</dbReference>
<name>A0A317C7W1_9GAMM</name>
<organism evidence="3 4">
    <name type="scientific">Leucothrix arctica</name>
    <dbReference type="NCBI Taxonomy" id="1481894"/>
    <lineage>
        <taxon>Bacteria</taxon>
        <taxon>Pseudomonadati</taxon>
        <taxon>Pseudomonadota</taxon>
        <taxon>Gammaproteobacteria</taxon>
        <taxon>Thiotrichales</taxon>
        <taxon>Thiotrichaceae</taxon>
        <taxon>Leucothrix</taxon>
    </lineage>
</organism>
<proteinExistence type="predicted"/>
<evidence type="ECO:0000259" key="1">
    <source>
        <dbReference type="Pfam" id="PF06054"/>
    </source>
</evidence>
<dbReference type="Proteomes" id="UP000245506">
    <property type="component" value="Unassembled WGS sequence"/>
</dbReference>
<feature type="domain" description="Competence protein CoiA-like N-terminal" evidence="2">
    <location>
        <begin position="22"/>
        <end position="56"/>
    </location>
</feature>
<evidence type="ECO:0000259" key="2">
    <source>
        <dbReference type="Pfam" id="PF25164"/>
    </source>
</evidence>
<sequence length="256" mass="29418">MLCGIRKIDGEKVFARSSNKLDTPFTCPDCGREVSLRKGSIKAHHFAHKPPSTCEHGKGESDAHRRCKEEIYDLLSKSENVTDVDVEKHFGTVISDVFFKINNVPVAVEIQRSNLTVNKIIERTVRYKKLGIHVLWLALFNDNLRSDKYKPKAWEKWCHATYYGRVYYWQQGLTIVPAHFTEYKTYVEPSSWFGSGGEECSAGGYYKTLKSVKTPRLGAPVQLDTDFERRHKGSWSGGTVNVPDCYIYIDKQGRWW</sequence>
<dbReference type="Pfam" id="PF06054">
    <property type="entry name" value="CoiA_nuc"/>
    <property type="match status" value="1"/>
</dbReference>
<dbReference type="EMBL" id="QGKL01000039">
    <property type="protein sequence ID" value="PWQ94686.1"/>
    <property type="molecule type" value="Genomic_DNA"/>
</dbReference>
<dbReference type="OrthoDB" id="9134102at2"/>
<evidence type="ECO:0000313" key="3">
    <source>
        <dbReference type="EMBL" id="PWQ94686.1"/>
    </source>
</evidence>
<feature type="domain" description="Competence protein CoiA nuclease-like" evidence="1">
    <location>
        <begin position="60"/>
        <end position="145"/>
    </location>
</feature>
<keyword evidence="4" id="KW-1185">Reference proteome</keyword>
<dbReference type="AlphaFoldDB" id="A0A317C7W1"/>
<dbReference type="InterPro" id="IPR057253">
    <property type="entry name" value="CoiA-like_N"/>
</dbReference>
<accession>A0A317C7W1</accession>
<comment type="caution">
    <text evidence="3">The sequence shown here is derived from an EMBL/GenBank/DDBJ whole genome shotgun (WGS) entry which is preliminary data.</text>
</comment>
<dbReference type="Pfam" id="PF25164">
    <property type="entry name" value="CoiA_N"/>
    <property type="match status" value="1"/>
</dbReference>